<keyword evidence="6" id="KW-1185">Reference proteome</keyword>
<dbReference type="AlphaFoldDB" id="A0A327WXS8"/>
<organism evidence="3 5">
    <name type="scientific">Aliidiomarina maris</name>
    <dbReference type="NCBI Taxonomy" id="531312"/>
    <lineage>
        <taxon>Bacteria</taxon>
        <taxon>Pseudomonadati</taxon>
        <taxon>Pseudomonadota</taxon>
        <taxon>Gammaproteobacteria</taxon>
        <taxon>Alteromonadales</taxon>
        <taxon>Idiomarinaceae</taxon>
        <taxon>Aliidiomarina</taxon>
    </lineage>
</organism>
<evidence type="ECO:0000313" key="4">
    <source>
        <dbReference type="EMBL" id="RUO24633.1"/>
    </source>
</evidence>
<name>A0A327WXS8_9GAMM</name>
<comment type="subcellular location">
    <subcellularLocation>
        <location evidence="1">Cell membrane</location>
        <topology evidence="1">Peripheral membrane protein</topology>
        <orientation evidence="1">Cytoplasmic side</orientation>
    </subcellularLocation>
</comment>
<dbReference type="RefSeq" id="WP_111569396.1">
    <property type="nucleotide sequence ID" value="NZ_PIPK01000006.1"/>
</dbReference>
<dbReference type="SMART" id="SM01234">
    <property type="entry name" value="Haemolytic"/>
    <property type="match status" value="1"/>
</dbReference>
<protein>
    <recommendedName>
        <fullName evidence="1">Putative membrane protein insertion efficiency factor</fullName>
    </recommendedName>
</protein>
<accession>A0A327WXS8</accession>
<dbReference type="Proteomes" id="UP000287865">
    <property type="component" value="Unassembled WGS sequence"/>
</dbReference>
<comment type="caution">
    <text evidence="3">The sequence shown here is derived from an EMBL/GenBank/DDBJ whole genome shotgun (WGS) entry which is preliminary data.</text>
</comment>
<feature type="region of interest" description="Disordered" evidence="2">
    <location>
        <begin position="66"/>
        <end position="92"/>
    </location>
</feature>
<dbReference type="HAMAP" id="MF_00386">
    <property type="entry name" value="UPF0161_YidD"/>
    <property type="match status" value="1"/>
</dbReference>
<keyword evidence="1" id="KW-1003">Cell membrane</keyword>
<comment type="similarity">
    <text evidence="1">Belongs to the UPF0161 family.</text>
</comment>
<dbReference type="Pfam" id="PF01809">
    <property type="entry name" value="YidD"/>
    <property type="match status" value="1"/>
</dbReference>
<dbReference type="OrthoDB" id="9801753at2"/>
<evidence type="ECO:0000313" key="6">
    <source>
        <dbReference type="Proteomes" id="UP000287865"/>
    </source>
</evidence>
<keyword evidence="1" id="KW-0472">Membrane</keyword>
<proteinExistence type="inferred from homology"/>
<dbReference type="PANTHER" id="PTHR33383">
    <property type="entry name" value="MEMBRANE PROTEIN INSERTION EFFICIENCY FACTOR-RELATED"/>
    <property type="match status" value="1"/>
</dbReference>
<dbReference type="NCBIfam" id="TIGR00278">
    <property type="entry name" value="membrane protein insertion efficiency factor YidD"/>
    <property type="match status" value="1"/>
</dbReference>
<reference evidence="4 6" key="1">
    <citation type="journal article" date="2018" name="Front. Microbiol.">
        <title>Genome-Based Analysis Reveals the Taxonomy and Diversity of the Family Idiomarinaceae.</title>
        <authorList>
            <person name="Liu Y."/>
            <person name="Lai Q."/>
            <person name="Shao Z."/>
        </authorList>
    </citation>
    <scope>NUCLEOTIDE SEQUENCE [LARGE SCALE GENOMIC DNA]</scope>
    <source>
        <strain evidence="4 6">CF12-14</strain>
    </source>
</reference>
<comment type="function">
    <text evidence="1">Could be involved in insertion of integral membrane proteins into the membrane.</text>
</comment>
<dbReference type="Proteomes" id="UP000249203">
    <property type="component" value="Unassembled WGS sequence"/>
</dbReference>
<dbReference type="EMBL" id="QLMD01000006">
    <property type="protein sequence ID" value="RAJ97024.1"/>
    <property type="molecule type" value="Genomic_DNA"/>
</dbReference>
<dbReference type="GO" id="GO:0005886">
    <property type="term" value="C:plasma membrane"/>
    <property type="evidence" value="ECO:0007669"/>
    <property type="project" value="UniProtKB-SubCell"/>
</dbReference>
<evidence type="ECO:0000313" key="3">
    <source>
        <dbReference type="EMBL" id="RAJ97024.1"/>
    </source>
</evidence>
<dbReference type="InterPro" id="IPR002696">
    <property type="entry name" value="Membr_insert_effic_factor_YidD"/>
</dbReference>
<dbReference type="PANTHER" id="PTHR33383:SF1">
    <property type="entry name" value="MEMBRANE PROTEIN INSERTION EFFICIENCY FACTOR-RELATED"/>
    <property type="match status" value="1"/>
</dbReference>
<dbReference type="EMBL" id="PIPK01000006">
    <property type="protein sequence ID" value="RUO24633.1"/>
    <property type="molecule type" value="Genomic_DNA"/>
</dbReference>
<evidence type="ECO:0000256" key="2">
    <source>
        <dbReference type="SAM" id="MobiDB-lite"/>
    </source>
</evidence>
<gene>
    <name evidence="3" type="ORF">B0I24_10687</name>
    <name evidence="4" type="ORF">CWE07_08145</name>
</gene>
<evidence type="ECO:0000256" key="1">
    <source>
        <dbReference type="HAMAP-Rule" id="MF_00386"/>
    </source>
</evidence>
<sequence>MAKVKQALQAIPIALIRVYQLVISPLLGPRCRFYPTCSEYAIQAIRLHGVVKGSALAARRIVKCHPGHPGGIDPVPGSQPEAQSQPRQKETK</sequence>
<evidence type="ECO:0000313" key="5">
    <source>
        <dbReference type="Proteomes" id="UP000249203"/>
    </source>
</evidence>
<reference evidence="3 5" key="2">
    <citation type="submission" date="2018-06" db="EMBL/GenBank/DDBJ databases">
        <title>Genomic Encyclopedia of Type Strains, Phase III (KMG-III): the genomes of soil and plant-associated and newly described type strains.</title>
        <authorList>
            <person name="Whitman W."/>
        </authorList>
    </citation>
    <scope>NUCLEOTIDE SEQUENCE [LARGE SCALE GENOMIC DNA]</scope>
    <source>
        <strain evidence="3 5">CGMCC 1.15366</strain>
    </source>
</reference>